<dbReference type="AlphaFoldDB" id="A0A5B7Y9P8"/>
<dbReference type="SUPFAM" id="SSF53254">
    <property type="entry name" value="Phosphoglycerate mutase-like"/>
    <property type="match status" value="1"/>
</dbReference>
<dbReference type="InterPro" id="IPR013078">
    <property type="entry name" value="His_Pase_superF_clade-1"/>
</dbReference>
<dbReference type="Gene3D" id="3.40.50.1240">
    <property type="entry name" value="Phosphoglycerate mutase-like"/>
    <property type="match status" value="1"/>
</dbReference>
<sequence>MSDREIVLVRHGRPASENNDRLSSSGFARWVKNYNRCDLHPDSQPRCQRDFSQHYTISSALHRARLSAQRYTGQPATESNAAFNEMDIPRYRLPFTLNAWTWVYLNRAMWIAGRRGPFESFSQARRRVEQACELLVERAETHHKVVLFAHAMTNRFLSRYLTRRGWQVIEKDHRYWGVIILREPASRQ</sequence>
<evidence type="ECO:0000313" key="2">
    <source>
        <dbReference type="Proteomes" id="UP000304912"/>
    </source>
</evidence>
<proteinExistence type="predicted"/>
<dbReference type="OrthoDB" id="9156506at2"/>
<accession>A0A5B7Y9P8</accession>
<dbReference type="RefSeq" id="WP_139754923.1">
    <property type="nucleotide sequence ID" value="NZ_CP039852.1"/>
</dbReference>
<organism evidence="1 2">
    <name type="scientific">Salinimonas iocasae</name>
    <dbReference type="NCBI Taxonomy" id="2572577"/>
    <lineage>
        <taxon>Bacteria</taxon>
        <taxon>Pseudomonadati</taxon>
        <taxon>Pseudomonadota</taxon>
        <taxon>Gammaproteobacteria</taxon>
        <taxon>Alteromonadales</taxon>
        <taxon>Alteromonadaceae</taxon>
        <taxon>Alteromonas/Salinimonas group</taxon>
        <taxon>Salinimonas</taxon>
    </lineage>
</organism>
<dbReference type="Pfam" id="PF00300">
    <property type="entry name" value="His_Phos_1"/>
    <property type="match status" value="1"/>
</dbReference>
<keyword evidence="2" id="KW-1185">Reference proteome</keyword>
<protein>
    <submittedName>
        <fullName evidence="1">Histidine phosphatase family protein</fullName>
    </submittedName>
</protein>
<dbReference type="EMBL" id="CP039852">
    <property type="protein sequence ID" value="QCZ92160.1"/>
    <property type="molecule type" value="Genomic_DNA"/>
</dbReference>
<gene>
    <name evidence="1" type="ORF">FBQ74_01125</name>
</gene>
<dbReference type="InterPro" id="IPR029033">
    <property type="entry name" value="His_PPase_superfam"/>
</dbReference>
<dbReference type="KEGG" id="salk:FBQ74_01125"/>
<evidence type="ECO:0000313" key="1">
    <source>
        <dbReference type="EMBL" id="QCZ92160.1"/>
    </source>
</evidence>
<reference evidence="1 2" key="1">
    <citation type="submission" date="2019-04" db="EMBL/GenBank/DDBJ databases">
        <title>Salinimonas iocasae sp. nov., a halophilic bacterium isolated from the outer tube casing of tubeworms in Okinawa Trough.</title>
        <authorList>
            <person name="Zhang H."/>
            <person name="Wang H."/>
            <person name="Li C."/>
        </authorList>
    </citation>
    <scope>NUCLEOTIDE SEQUENCE [LARGE SCALE GENOMIC DNA]</scope>
    <source>
        <strain evidence="1 2">KX18D6</strain>
    </source>
</reference>
<dbReference type="Proteomes" id="UP000304912">
    <property type="component" value="Chromosome"/>
</dbReference>
<name>A0A5B7Y9P8_9ALTE</name>